<evidence type="ECO:0000256" key="2">
    <source>
        <dbReference type="ARBA" id="ARBA00022827"/>
    </source>
</evidence>
<keyword evidence="1 3" id="KW-0285">Flavoprotein</keyword>
<dbReference type="GO" id="GO:0009416">
    <property type="term" value="P:response to light stimulus"/>
    <property type="evidence" value="ECO:0007669"/>
    <property type="project" value="TreeGrafter"/>
</dbReference>
<evidence type="ECO:0000313" key="7">
    <source>
        <dbReference type="Proteomes" id="UP000036938"/>
    </source>
</evidence>
<dbReference type="Pfam" id="PF03441">
    <property type="entry name" value="FAD_binding_7"/>
    <property type="match status" value="1"/>
</dbReference>
<dbReference type="Proteomes" id="UP000036938">
    <property type="component" value="Unassembled WGS sequence"/>
</dbReference>
<feature type="binding site" evidence="3">
    <location>
        <begin position="175"/>
        <end position="177"/>
    </location>
    <ligand>
        <name>FAD</name>
        <dbReference type="ChEBI" id="CHEBI:57692"/>
    </ligand>
</feature>
<dbReference type="InterPro" id="IPR036134">
    <property type="entry name" value="Crypto/Photolyase_FAD-like_sf"/>
</dbReference>
<dbReference type="RefSeq" id="WP_050532023.1">
    <property type="nucleotide sequence ID" value="NZ_AQQZ01000008.1"/>
</dbReference>
<evidence type="ECO:0000256" key="3">
    <source>
        <dbReference type="PIRSR" id="PIRSR602081-1"/>
    </source>
</evidence>
<dbReference type="GO" id="GO:0071949">
    <property type="term" value="F:FAD binding"/>
    <property type="evidence" value="ECO:0007669"/>
    <property type="project" value="TreeGrafter"/>
</dbReference>
<dbReference type="OrthoDB" id="9772484at2"/>
<evidence type="ECO:0000259" key="5">
    <source>
        <dbReference type="Pfam" id="PF03441"/>
    </source>
</evidence>
<sequence length="403" mass="45102">MTFTASRAAGLDRLADFVPRSGAYAGLRNYDLPDHPHVSRLSPWLRHRLVTEEEVLTTVLDRYARSTVDKFVQEVVWRTYWKGWLEQRPSVWTKYNAGLRGAWDRVQTSSGLRDEWEAACRGDTGIACFDHWARELADTGYLHNHARMWFASIWIFTLRLPWELGADFFLRHLLDGDPASNTLGWRWVGGLQTRGKTYLARASNIARYTEGRFNPAGQLAQDAAPLDGPENPPRQPIAPSGVVRPGLRTGVLLTYEDCTPTHVAEAVTDPAAFARIEPDSTTAVLHISPAVQAFRTGALDDAVSRWPGGPAFSPLVTAAELVAWATESGLRQVVTATVPVGPMADLLAEARPMLDRHDIALVELRRDYDSLAWPWATAGFFKFRERIPQLLDTLDMRQMSLSL</sequence>
<accession>A0A0L1JLK5</accession>
<keyword evidence="6" id="KW-0456">Lyase</keyword>
<organism evidence="6 7">
    <name type="scientific">Pseudaestuariivita atlantica</name>
    <dbReference type="NCBI Taxonomy" id="1317121"/>
    <lineage>
        <taxon>Bacteria</taxon>
        <taxon>Pseudomonadati</taxon>
        <taxon>Pseudomonadota</taxon>
        <taxon>Alphaproteobacteria</taxon>
        <taxon>Rhodobacterales</taxon>
        <taxon>Paracoccaceae</taxon>
        <taxon>Pseudaestuariivita</taxon>
    </lineage>
</organism>
<dbReference type="Gene3D" id="1.10.579.10">
    <property type="entry name" value="DNA Cyclobutane Dipyrimidine Photolyase, subunit A, domain 3"/>
    <property type="match status" value="1"/>
</dbReference>
<dbReference type="STRING" id="1317121.ATO11_16580"/>
<dbReference type="AlphaFoldDB" id="A0A0L1JLK5"/>
<dbReference type="PANTHER" id="PTHR11455:SF9">
    <property type="entry name" value="CRYPTOCHROME CIRCADIAN CLOCK 5 ISOFORM X1"/>
    <property type="match status" value="1"/>
</dbReference>
<dbReference type="SUPFAM" id="SSF48173">
    <property type="entry name" value="Cryptochrome/photolyase FAD-binding domain"/>
    <property type="match status" value="1"/>
</dbReference>
<dbReference type="GO" id="GO:0003904">
    <property type="term" value="F:deoxyribodipyrimidine photo-lyase activity"/>
    <property type="evidence" value="ECO:0007669"/>
    <property type="project" value="TreeGrafter"/>
</dbReference>
<evidence type="ECO:0000256" key="1">
    <source>
        <dbReference type="ARBA" id="ARBA00022630"/>
    </source>
</evidence>
<feature type="region of interest" description="Disordered" evidence="4">
    <location>
        <begin position="222"/>
        <end position="241"/>
    </location>
</feature>
<gene>
    <name evidence="6" type="ORF">ATO11_16580</name>
</gene>
<dbReference type="GO" id="GO:0003677">
    <property type="term" value="F:DNA binding"/>
    <property type="evidence" value="ECO:0007669"/>
    <property type="project" value="TreeGrafter"/>
</dbReference>
<dbReference type="InterPro" id="IPR005101">
    <property type="entry name" value="Cryptochr/Photolyase_FAD-bd"/>
</dbReference>
<dbReference type="EMBL" id="AQQZ01000008">
    <property type="protein sequence ID" value="KNG92634.1"/>
    <property type="molecule type" value="Genomic_DNA"/>
</dbReference>
<dbReference type="Gene3D" id="1.25.40.80">
    <property type="match status" value="1"/>
</dbReference>
<name>A0A0L1JLK5_9RHOB</name>
<evidence type="ECO:0000256" key="4">
    <source>
        <dbReference type="SAM" id="MobiDB-lite"/>
    </source>
</evidence>
<protein>
    <submittedName>
        <fullName evidence="6">DNA photolyase</fullName>
    </submittedName>
</protein>
<comment type="cofactor">
    <cofactor evidence="3">
        <name>FAD</name>
        <dbReference type="ChEBI" id="CHEBI:57692"/>
    </cofactor>
    <text evidence="3">Binds 1 FAD per subunit.</text>
</comment>
<proteinExistence type="predicted"/>
<dbReference type="PANTHER" id="PTHR11455">
    <property type="entry name" value="CRYPTOCHROME"/>
    <property type="match status" value="1"/>
</dbReference>
<feature type="binding site" evidence="3">
    <location>
        <position position="24"/>
    </location>
    <ligand>
        <name>FAD</name>
        <dbReference type="ChEBI" id="CHEBI:57692"/>
    </ligand>
</feature>
<feature type="domain" description="Cryptochrome/DNA photolyase FAD-binding" evidence="5">
    <location>
        <begin position="71"/>
        <end position="209"/>
    </location>
</feature>
<feature type="binding site" evidence="3">
    <location>
        <position position="71"/>
    </location>
    <ligand>
        <name>FAD</name>
        <dbReference type="ChEBI" id="CHEBI:57692"/>
    </ligand>
</feature>
<comment type="caution">
    <text evidence="6">The sequence shown here is derived from an EMBL/GenBank/DDBJ whole genome shotgun (WGS) entry which is preliminary data.</text>
</comment>
<reference evidence="6 7" key="1">
    <citation type="journal article" date="2015" name="Int. J. Syst. Evol. Microbiol.">
        <title>Aestuariivita atlantica sp. nov., isolated from deep sea sediment of the Atlantic Ocean.</title>
        <authorList>
            <person name="Li G."/>
            <person name="Lai Q."/>
            <person name="Du Y."/>
            <person name="Liu X."/>
            <person name="Sun F."/>
            <person name="Shao Z."/>
        </authorList>
    </citation>
    <scope>NUCLEOTIDE SEQUENCE [LARGE SCALE GENOMIC DNA]</scope>
    <source>
        <strain evidence="6 7">22II-S11-z3</strain>
    </source>
</reference>
<evidence type="ECO:0000313" key="6">
    <source>
        <dbReference type="EMBL" id="KNG92634.1"/>
    </source>
</evidence>
<dbReference type="PATRIC" id="fig|1317121.7.peg.4046"/>
<keyword evidence="7" id="KW-1185">Reference proteome</keyword>
<dbReference type="InterPro" id="IPR002081">
    <property type="entry name" value="Cryptochrome/DNA_photolyase_1"/>
</dbReference>
<keyword evidence="2 3" id="KW-0274">FAD</keyword>